<accession>A0A9W7AQB5</accession>
<name>A0A9W7AQB5_9STRA</name>
<evidence type="ECO:0000313" key="2">
    <source>
        <dbReference type="EMBL" id="GMH75794.1"/>
    </source>
</evidence>
<reference evidence="3" key="1">
    <citation type="journal article" date="2023" name="Commun. Biol.">
        <title>Genome analysis of Parmales, the sister group of diatoms, reveals the evolutionary specialization of diatoms from phago-mixotrophs to photoautotrophs.</title>
        <authorList>
            <person name="Ban H."/>
            <person name="Sato S."/>
            <person name="Yoshikawa S."/>
            <person name="Yamada K."/>
            <person name="Nakamura Y."/>
            <person name="Ichinomiya M."/>
            <person name="Sato N."/>
            <person name="Blanc-Mathieu R."/>
            <person name="Endo H."/>
            <person name="Kuwata A."/>
            <person name="Ogata H."/>
        </authorList>
    </citation>
    <scope>NUCLEOTIDE SEQUENCE [LARGE SCALE GENOMIC DNA]</scope>
</reference>
<gene>
    <name evidence="2" type="ORF">TL16_g06875</name>
</gene>
<dbReference type="AlphaFoldDB" id="A0A9W7AQB5"/>
<evidence type="ECO:0000256" key="1">
    <source>
        <dbReference type="SAM" id="MobiDB-lite"/>
    </source>
</evidence>
<organism evidence="2 3">
    <name type="scientific">Triparma laevis f. inornata</name>
    <dbReference type="NCBI Taxonomy" id="1714386"/>
    <lineage>
        <taxon>Eukaryota</taxon>
        <taxon>Sar</taxon>
        <taxon>Stramenopiles</taxon>
        <taxon>Ochrophyta</taxon>
        <taxon>Bolidophyceae</taxon>
        <taxon>Parmales</taxon>
        <taxon>Triparmaceae</taxon>
        <taxon>Triparma</taxon>
    </lineage>
</organism>
<feature type="region of interest" description="Disordered" evidence="1">
    <location>
        <begin position="21"/>
        <end position="100"/>
    </location>
</feature>
<dbReference type="Proteomes" id="UP001162640">
    <property type="component" value="Unassembled WGS sequence"/>
</dbReference>
<protein>
    <submittedName>
        <fullName evidence="2">Uncharacterized protein</fullName>
    </submittedName>
</protein>
<comment type="caution">
    <text evidence="2">The sequence shown here is derived from an EMBL/GenBank/DDBJ whole genome shotgun (WGS) entry which is preliminary data.</text>
</comment>
<evidence type="ECO:0000313" key="3">
    <source>
        <dbReference type="Proteomes" id="UP001162640"/>
    </source>
</evidence>
<feature type="compositionally biased region" description="Polar residues" evidence="1">
    <location>
        <begin position="81"/>
        <end position="100"/>
    </location>
</feature>
<dbReference type="EMBL" id="BLQM01000212">
    <property type="protein sequence ID" value="GMH75794.1"/>
    <property type="molecule type" value="Genomic_DNA"/>
</dbReference>
<sequence length="100" mass="10729">MSMFLPNSSYSVSKLTDGNNSINGNHGFTPPPPAAIPDFGTSIGKPFSTVTPERSYHQYNVEGGVAEGEAPRGAKRRARDTTITRVTTRSEATSIKNTLD</sequence>
<proteinExistence type="predicted"/>